<dbReference type="InterPro" id="IPR012910">
    <property type="entry name" value="Plug_dom"/>
</dbReference>
<dbReference type="InterPro" id="IPR036942">
    <property type="entry name" value="Beta-barrel_TonB_sf"/>
</dbReference>
<keyword evidence="9" id="KW-0998">Cell outer membrane</keyword>
<keyword evidence="2" id="KW-0813">Transport</keyword>
<dbReference type="GO" id="GO:0015344">
    <property type="term" value="F:siderophore uptake transmembrane transporter activity"/>
    <property type="evidence" value="ECO:0007669"/>
    <property type="project" value="TreeGrafter"/>
</dbReference>
<keyword evidence="5" id="KW-0732">Signal</keyword>
<evidence type="ECO:0000256" key="2">
    <source>
        <dbReference type="ARBA" id="ARBA00022448"/>
    </source>
</evidence>
<dbReference type="Gene3D" id="2.60.40.1120">
    <property type="entry name" value="Carboxypeptidase-like, regulatory domain"/>
    <property type="match status" value="1"/>
</dbReference>
<keyword evidence="3" id="KW-1134">Transmembrane beta strand</keyword>
<dbReference type="Proteomes" id="UP000808337">
    <property type="component" value="Unassembled WGS sequence"/>
</dbReference>
<protein>
    <submittedName>
        <fullName evidence="13">TonB-dependent receptor</fullName>
    </submittedName>
</protein>
<dbReference type="GO" id="GO:0009279">
    <property type="term" value="C:cell outer membrane"/>
    <property type="evidence" value="ECO:0007669"/>
    <property type="project" value="UniProtKB-SubCell"/>
</dbReference>
<dbReference type="InterPro" id="IPR008969">
    <property type="entry name" value="CarboxyPept-like_regulatory"/>
</dbReference>
<dbReference type="Gene3D" id="3.55.50.30">
    <property type="match status" value="1"/>
</dbReference>
<evidence type="ECO:0000256" key="6">
    <source>
        <dbReference type="ARBA" id="ARBA00023077"/>
    </source>
</evidence>
<accession>A0A9D7STH9</accession>
<comment type="similarity">
    <text evidence="10">Belongs to the TonB-dependent receptor family.</text>
</comment>
<dbReference type="SUPFAM" id="SSF56935">
    <property type="entry name" value="Porins"/>
    <property type="match status" value="1"/>
</dbReference>
<keyword evidence="7 10" id="KW-0472">Membrane</keyword>
<sequence length="880" mass="99066">MNLFRTRIILLILFMYGAVLSYSQVSGFDSFISRISKQYHVDLAFAPELIPALDSIRNSGFKNANIEDLLHQLLSGTNISYQIVDGNKLMLRRESTPQRETGSIELKGIIVDHEGVPLPFAAVSLGGSTRGAFTDENGYFTLRVSDTSGTILVSYLGFKTSSLPVQSFVGSGHPKVRMELNTIPLKQVTIIVPFQQMSFNRDAQSIDLKGYQFFSVDQLRNGNSEQLINGITGYTQFSSDQGIRLRGSEAENSLVLMDGLPVYDPYHFYNIFSAFNGHYFSSVKLYKNNMPVEYGGRVDGLISIDSDHDKAGSKLILDTDLLLSSLAADWAISDKVRFTAGGRVSHSSPLNKALSDSSSVSNFSNRPGYFKDNNEYTSTQQPTFNFYDINLGLRAGIGYQSNLDVSYFKSRDHLETQIATAFETTEHGNEIISVKQNIDNKDKWQNEGMAFNYQSPILNKSTFNVNGFISSFEKSSTYESSLDEFQHNTHHVFKNSGLQNSHLQTGGLKAFIEQDLPGNQEYKIGLDLQRHKIDLLAKENDMSYLAQAQQEFETTLFGEYRIALLKNLELTLGGRLTHLESTSGIYPQPHVLINYFPDQHWTLKTSYSKNIQAIQQLTLENRYGREVEFLALSEPDAGYPVLKSDKYMVGAGYSTSNLNVDVEVYYKKLDGLINIRALRPDPSHDDHTSPGEFYRLFRGDGWTAGMDLLIAYKKNNFETTVSYTLSKISERFDMLFNGQPFSPEEDRRHQIKLSADYKMGRFTINSLLTYKTRAPYLSLVKIDGKDGIGMGDPNQSFRYLPPYFSLDLGVDYSFNCFHQPAQFGISLINATNHENISDLAHIGRVSRDIGMGSGDSGLYVTQKTELLGRTFNVHFRYLLK</sequence>
<dbReference type="SUPFAM" id="SSF49464">
    <property type="entry name" value="Carboxypeptidase regulatory domain-like"/>
    <property type="match status" value="1"/>
</dbReference>
<dbReference type="GO" id="GO:0044718">
    <property type="term" value="P:siderophore transmembrane transport"/>
    <property type="evidence" value="ECO:0007669"/>
    <property type="project" value="TreeGrafter"/>
</dbReference>
<name>A0A9D7STH9_9BACT</name>
<dbReference type="PANTHER" id="PTHR30069">
    <property type="entry name" value="TONB-DEPENDENT OUTER MEMBRANE RECEPTOR"/>
    <property type="match status" value="1"/>
</dbReference>
<proteinExistence type="inferred from homology"/>
<evidence type="ECO:0000256" key="10">
    <source>
        <dbReference type="RuleBase" id="RU003357"/>
    </source>
</evidence>
<dbReference type="InterPro" id="IPR039426">
    <property type="entry name" value="TonB-dep_rcpt-like"/>
</dbReference>
<evidence type="ECO:0000256" key="8">
    <source>
        <dbReference type="ARBA" id="ARBA00023170"/>
    </source>
</evidence>
<comment type="caution">
    <text evidence="13">The sequence shown here is derived from an EMBL/GenBank/DDBJ whole genome shotgun (WGS) entry which is preliminary data.</text>
</comment>
<organism evidence="13 14">
    <name type="scientific">Candidatus Opimibacter skivensis</name>
    <dbReference type="NCBI Taxonomy" id="2982028"/>
    <lineage>
        <taxon>Bacteria</taxon>
        <taxon>Pseudomonadati</taxon>
        <taxon>Bacteroidota</taxon>
        <taxon>Saprospiria</taxon>
        <taxon>Saprospirales</taxon>
        <taxon>Saprospiraceae</taxon>
        <taxon>Candidatus Opimibacter</taxon>
    </lineage>
</organism>
<dbReference type="Pfam" id="PF13715">
    <property type="entry name" value="CarbopepD_reg_2"/>
    <property type="match status" value="1"/>
</dbReference>
<feature type="domain" description="TonB-dependent receptor-like beta-barrel" evidence="11">
    <location>
        <begin position="375"/>
        <end position="823"/>
    </location>
</feature>
<evidence type="ECO:0000256" key="3">
    <source>
        <dbReference type="ARBA" id="ARBA00022452"/>
    </source>
</evidence>
<comment type="subcellular location">
    <subcellularLocation>
        <location evidence="1">Cell outer membrane</location>
        <topology evidence="1">Multi-pass membrane protein</topology>
    </subcellularLocation>
</comment>
<dbReference type="PANTHER" id="PTHR30069:SF29">
    <property type="entry name" value="HEMOGLOBIN AND HEMOGLOBIN-HAPTOGLOBIN-BINDING PROTEIN 1-RELATED"/>
    <property type="match status" value="1"/>
</dbReference>
<dbReference type="EMBL" id="JADKGY010000008">
    <property type="protein sequence ID" value="MBK9982863.1"/>
    <property type="molecule type" value="Genomic_DNA"/>
</dbReference>
<evidence type="ECO:0000313" key="13">
    <source>
        <dbReference type="EMBL" id="MBK9982863.1"/>
    </source>
</evidence>
<dbReference type="InterPro" id="IPR000531">
    <property type="entry name" value="Beta-barrel_TonB"/>
</dbReference>
<reference evidence="13 14" key="1">
    <citation type="submission" date="2020-10" db="EMBL/GenBank/DDBJ databases">
        <title>Connecting structure to function with the recovery of over 1000 high-quality activated sludge metagenome-assembled genomes encoding full-length rRNA genes using long-read sequencing.</title>
        <authorList>
            <person name="Singleton C.M."/>
            <person name="Petriglieri F."/>
            <person name="Kristensen J.M."/>
            <person name="Kirkegaard R.H."/>
            <person name="Michaelsen T.Y."/>
            <person name="Andersen M.H."/>
            <person name="Karst S.M."/>
            <person name="Dueholm M.S."/>
            <person name="Nielsen P.H."/>
            <person name="Albertsen M."/>
        </authorList>
    </citation>
    <scope>NUCLEOTIDE SEQUENCE [LARGE SCALE GENOMIC DNA]</scope>
    <source>
        <strain evidence="13">Ribe_18-Q3-R11-54_MAXAC.273</strain>
    </source>
</reference>
<dbReference type="Pfam" id="PF00593">
    <property type="entry name" value="TonB_dep_Rec_b-barrel"/>
    <property type="match status" value="1"/>
</dbReference>
<evidence type="ECO:0000313" key="14">
    <source>
        <dbReference type="Proteomes" id="UP000808337"/>
    </source>
</evidence>
<evidence type="ECO:0000259" key="12">
    <source>
        <dbReference type="Pfam" id="PF07715"/>
    </source>
</evidence>
<evidence type="ECO:0000256" key="5">
    <source>
        <dbReference type="ARBA" id="ARBA00022729"/>
    </source>
</evidence>
<keyword evidence="8 13" id="KW-0675">Receptor</keyword>
<gene>
    <name evidence="13" type="ORF">IPP15_10665</name>
</gene>
<dbReference type="AlphaFoldDB" id="A0A9D7STH9"/>
<evidence type="ECO:0000256" key="9">
    <source>
        <dbReference type="ARBA" id="ARBA00023237"/>
    </source>
</evidence>
<evidence type="ECO:0000256" key="1">
    <source>
        <dbReference type="ARBA" id="ARBA00004571"/>
    </source>
</evidence>
<keyword evidence="6 10" id="KW-0798">TonB box</keyword>
<evidence type="ECO:0000259" key="11">
    <source>
        <dbReference type="Pfam" id="PF00593"/>
    </source>
</evidence>
<keyword evidence="4" id="KW-0812">Transmembrane</keyword>
<evidence type="ECO:0000256" key="4">
    <source>
        <dbReference type="ARBA" id="ARBA00022692"/>
    </source>
</evidence>
<dbReference type="Gene3D" id="2.40.170.20">
    <property type="entry name" value="TonB-dependent receptor, beta-barrel domain"/>
    <property type="match status" value="1"/>
</dbReference>
<feature type="domain" description="TonB-dependent receptor plug" evidence="12">
    <location>
        <begin position="225"/>
        <end position="296"/>
    </location>
</feature>
<dbReference type="Pfam" id="PF07715">
    <property type="entry name" value="Plug"/>
    <property type="match status" value="1"/>
</dbReference>
<evidence type="ECO:0000256" key="7">
    <source>
        <dbReference type="ARBA" id="ARBA00023136"/>
    </source>
</evidence>